<dbReference type="STRING" id="192903.SAMN04488513_101477"/>
<dbReference type="FunFam" id="3.90.550.10:FF:000130">
    <property type="entry name" value="Family 2 glycosyl transferase"/>
    <property type="match status" value="1"/>
</dbReference>
<proteinExistence type="predicted"/>
<reference evidence="3" key="1">
    <citation type="submission" date="2016-11" db="EMBL/GenBank/DDBJ databases">
        <authorList>
            <person name="Varghese N."/>
            <person name="Submissions S."/>
        </authorList>
    </citation>
    <scope>NUCLEOTIDE SEQUENCE [LARGE SCALE GENOMIC DNA]</scope>
    <source>
        <strain evidence="3">DSM 19858</strain>
    </source>
</reference>
<dbReference type="SUPFAM" id="SSF53448">
    <property type="entry name" value="Nucleotide-diphospho-sugar transferases"/>
    <property type="match status" value="1"/>
</dbReference>
<dbReference type="InterPro" id="IPR029044">
    <property type="entry name" value="Nucleotide-diphossugar_trans"/>
</dbReference>
<dbReference type="OrthoDB" id="9815829at2"/>
<feature type="domain" description="Glycosyltransferase 2-like" evidence="1">
    <location>
        <begin position="5"/>
        <end position="135"/>
    </location>
</feature>
<dbReference type="Proteomes" id="UP000184543">
    <property type="component" value="Unassembled WGS sequence"/>
</dbReference>
<evidence type="ECO:0000313" key="3">
    <source>
        <dbReference type="Proteomes" id="UP000184543"/>
    </source>
</evidence>
<organism evidence="2 3">
    <name type="scientific">Pseudozobellia thermophila</name>
    <dbReference type="NCBI Taxonomy" id="192903"/>
    <lineage>
        <taxon>Bacteria</taxon>
        <taxon>Pseudomonadati</taxon>
        <taxon>Bacteroidota</taxon>
        <taxon>Flavobacteriia</taxon>
        <taxon>Flavobacteriales</taxon>
        <taxon>Flavobacteriaceae</taxon>
        <taxon>Pseudozobellia</taxon>
    </lineage>
</organism>
<dbReference type="CDD" id="cd00761">
    <property type="entry name" value="Glyco_tranf_GTA_type"/>
    <property type="match status" value="1"/>
</dbReference>
<dbReference type="AlphaFoldDB" id="A0A1M6BMW9"/>
<dbReference type="PANTHER" id="PTHR22916">
    <property type="entry name" value="GLYCOSYLTRANSFERASE"/>
    <property type="match status" value="1"/>
</dbReference>
<protein>
    <submittedName>
        <fullName evidence="2">Glycosyl transferase family 2</fullName>
    </submittedName>
</protein>
<gene>
    <name evidence="2" type="ORF">SAMN04488513_101477</name>
</gene>
<dbReference type="RefSeq" id="WP_072987895.1">
    <property type="nucleotide sequence ID" value="NZ_FQYU01000001.1"/>
</dbReference>
<accession>A0A1M6BMW9</accession>
<dbReference type="GO" id="GO:0016758">
    <property type="term" value="F:hexosyltransferase activity"/>
    <property type="evidence" value="ECO:0007669"/>
    <property type="project" value="UniProtKB-ARBA"/>
</dbReference>
<evidence type="ECO:0000313" key="2">
    <source>
        <dbReference type="EMBL" id="SHI50089.1"/>
    </source>
</evidence>
<keyword evidence="2" id="KW-0808">Transferase</keyword>
<sequence length="248" mass="28518">MCLVSIVTPVYNSEKYLADNIASVQAQTHTHWEHILVDDCSNDGSASLIESYQKKDPRIKYYKLESNSGAGVARNKAIELAQGEYIAFLDSDDQWYPTKLEKQLGFMRKNGYHFTFTDYDMINDAGEKLTRLMKAKPVLTYRKALYKNPIGCLTVMYDVGFFGKQYMPSIRKRQDFALWLSLLKRTNGYGLNECLASYRVGNTSISSNKLSLLKYEWQIYREVEGLPLIQSVFYTTSAIVLKLKSYFC</sequence>
<dbReference type="Pfam" id="PF00535">
    <property type="entry name" value="Glycos_transf_2"/>
    <property type="match status" value="1"/>
</dbReference>
<evidence type="ECO:0000259" key="1">
    <source>
        <dbReference type="Pfam" id="PF00535"/>
    </source>
</evidence>
<name>A0A1M6BMW9_9FLAO</name>
<dbReference type="Gene3D" id="3.90.550.10">
    <property type="entry name" value="Spore Coat Polysaccharide Biosynthesis Protein SpsA, Chain A"/>
    <property type="match status" value="1"/>
</dbReference>
<keyword evidence="3" id="KW-1185">Reference proteome</keyword>
<dbReference type="PANTHER" id="PTHR22916:SF3">
    <property type="entry name" value="UDP-GLCNAC:BETAGAL BETA-1,3-N-ACETYLGLUCOSAMINYLTRANSFERASE-LIKE PROTEIN 1"/>
    <property type="match status" value="1"/>
</dbReference>
<dbReference type="EMBL" id="FQYU01000001">
    <property type="protein sequence ID" value="SHI50089.1"/>
    <property type="molecule type" value="Genomic_DNA"/>
</dbReference>
<dbReference type="InterPro" id="IPR001173">
    <property type="entry name" value="Glyco_trans_2-like"/>
</dbReference>